<name>A0A0S8FUV3_UNCW3</name>
<evidence type="ECO:0000313" key="3">
    <source>
        <dbReference type="Proteomes" id="UP000051373"/>
    </source>
</evidence>
<feature type="transmembrane region" description="Helical" evidence="1">
    <location>
        <begin position="148"/>
        <end position="170"/>
    </location>
</feature>
<dbReference type="EMBL" id="LJUJ01000002">
    <property type="protein sequence ID" value="KPK64472.1"/>
    <property type="molecule type" value="Genomic_DNA"/>
</dbReference>
<keyword evidence="1" id="KW-0472">Membrane</keyword>
<reference evidence="2 3" key="1">
    <citation type="journal article" date="2015" name="Microbiome">
        <title>Genomic resolution of linkages in carbon, nitrogen, and sulfur cycling among widespread estuary sediment bacteria.</title>
        <authorList>
            <person name="Baker B.J."/>
            <person name="Lazar C.S."/>
            <person name="Teske A.P."/>
            <person name="Dick G.J."/>
        </authorList>
    </citation>
    <scope>NUCLEOTIDE SEQUENCE [LARGE SCALE GENOMIC DNA]</scope>
    <source>
        <strain evidence="2">SM23_42</strain>
    </source>
</reference>
<comment type="caution">
    <text evidence="2">The sequence shown here is derived from an EMBL/GenBank/DDBJ whole genome shotgun (WGS) entry which is preliminary data.</text>
</comment>
<keyword evidence="1" id="KW-0812">Transmembrane</keyword>
<evidence type="ECO:0008006" key="4">
    <source>
        <dbReference type="Google" id="ProtNLM"/>
    </source>
</evidence>
<dbReference type="AlphaFoldDB" id="A0A0S8FUV3"/>
<dbReference type="STRING" id="1703779.AMJ83_01805"/>
<sequence length="235" mass="27554">MMKQPKDFVCQICGKPKKRSEVIPAELVRAPLVALIKKTHPDWSSEGFICISDLNRFRSQYVQEVLETEKGELSALEKKVMESIREEELLSKNVNTEFEQKLTLNERMADRLAEYAGSWRFITGFFAVLVVWILLNSFLLIFRPFDPYPFILLNLVLSCLAAIQAPIIMMSQNRQEAKDRLRSEHDYVVNLKAELEIRHLHEKIDHLLMNQWQRLLEIQEIQMELMGELTRKQGH</sequence>
<dbReference type="InterPro" id="IPR010406">
    <property type="entry name" value="DUF1003"/>
</dbReference>
<evidence type="ECO:0000313" key="2">
    <source>
        <dbReference type="EMBL" id="KPK64472.1"/>
    </source>
</evidence>
<keyword evidence="1" id="KW-1133">Transmembrane helix</keyword>
<feature type="transmembrane region" description="Helical" evidence="1">
    <location>
        <begin position="121"/>
        <end position="142"/>
    </location>
</feature>
<dbReference type="Proteomes" id="UP000051373">
    <property type="component" value="Unassembled WGS sequence"/>
</dbReference>
<protein>
    <recommendedName>
        <fullName evidence="4">Cyclic nucleotide-binding protein</fullName>
    </recommendedName>
</protein>
<organism evidence="2 3">
    <name type="scientific">candidate division WOR_3 bacterium SM23_42</name>
    <dbReference type="NCBI Taxonomy" id="1703779"/>
    <lineage>
        <taxon>Bacteria</taxon>
        <taxon>Bacteria division WOR-3</taxon>
    </lineage>
</organism>
<dbReference type="PANTHER" id="PTHR41386">
    <property type="entry name" value="INTEGRAL MEMBRANE PROTEIN-RELATED"/>
    <property type="match status" value="1"/>
</dbReference>
<dbReference type="PANTHER" id="PTHR41386:SF1">
    <property type="entry name" value="MEMBRANE PROTEIN"/>
    <property type="match status" value="1"/>
</dbReference>
<proteinExistence type="predicted"/>
<accession>A0A0S8FUV3</accession>
<dbReference type="PATRIC" id="fig|1703779.3.peg.1918"/>
<evidence type="ECO:0000256" key="1">
    <source>
        <dbReference type="SAM" id="Phobius"/>
    </source>
</evidence>
<dbReference type="Pfam" id="PF06210">
    <property type="entry name" value="DUF1003"/>
    <property type="match status" value="1"/>
</dbReference>
<gene>
    <name evidence="2" type="ORF">AMJ83_01805</name>
</gene>